<dbReference type="InterPro" id="IPR001917">
    <property type="entry name" value="Aminotrans_II_pyridoxalP_BS"/>
</dbReference>
<comment type="subunit">
    <text evidence="4 11">Homodimer.</text>
</comment>
<evidence type="ECO:0000256" key="5">
    <source>
        <dbReference type="ARBA" id="ARBA00022576"/>
    </source>
</evidence>
<dbReference type="SUPFAM" id="SSF53383">
    <property type="entry name" value="PLP-dependent transferases"/>
    <property type="match status" value="1"/>
</dbReference>
<dbReference type="NCBIfam" id="TIGR01141">
    <property type="entry name" value="hisC"/>
    <property type="match status" value="1"/>
</dbReference>
<dbReference type="Gene3D" id="3.90.1150.10">
    <property type="entry name" value="Aspartate Aminotransferase, domain 1"/>
    <property type="match status" value="1"/>
</dbReference>
<dbReference type="Gene3D" id="3.40.640.10">
    <property type="entry name" value="Type I PLP-dependent aspartate aminotransferase-like (Major domain)"/>
    <property type="match status" value="1"/>
</dbReference>
<evidence type="ECO:0000256" key="1">
    <source>
        <dbReference type="ARBA" id="ARBA00001933"/>
    </source>
</evidence>
<dbReference type="GO" id="GO:0030170">
    <property type="term" value="F:pyridoxal phosphate binding"/>
    <property type="evidence" value="ECO:0007669"/>
    <property type="project" value="InterPro"/>
</dbReference>
<dbReference type="PANTHER" id="PTHR42885:SF2">
    <property type="entry name" value="HISTIDINOL-PHOSPHATE AMINOTRANSFERASE"/>
    <property type="match status" value="1"/>
</dbReference>
<organism evidence="13 14">
    <name type="scientific">Gemmata obscuriglobus</name>
    <dbReference type="NCBI Taxonomy" id="114"/>
    <lineage>
        <taxon>Bacteria</taxon>
        <taxon>Pseudomonadati</taxon>
        <taxon>Planctomycetota</taxon>
        <taxon>Planctomycetia</taxon>
        <taxon>Gemmatales</taxon>
        <taxon>Gemmataceae</taxon>
        <taxon>Gemmata</taxon>
    </lineage>
</organism>
<dbReference type="EC" id="2.6.1.9" evidence="11"/>
<dbReference type="AlphaFoldDB" id="A0A2Z3H7F3"/>
<comment type="catalytic activity">
    <reaction evidence="10 11">
        <text>L-histidinol phosphate + 2-oxoglutarate = 3-(imidazol-4-yl)-2-oxopropyl phosphate + L-glutamate</text>
        <dbReference type="Rhea" id="RHEA:23744"/>
        <dbReference type="ChEBI" id="CHEBI:16810"/>
        <dbReference type="ChEBI" id="CHEBI:29985"/>
        <dbReference type="ChEBI" id="CHEBI:57766"/>
        <dbReference type="ChEBI" id="CHEBI:57980"/>
        <dbReference type="EC" id="2.6.1.9"/>
    </reaction>
</comment>
<comment type="similarity">
    <text evidence="3 11">Belongs to the class-II pyridoxal-phosphate-dependent aminotransferase family. Histidinol-phosphate aminotransferase subfamily.</text>
</comment>
<evidence type="ECO:0000259" key="12">
    <source>
        <dbReference type="Pfam" id="PF00155"/>
    </source>
</evidence>
<dbReference type="Pfam" id="PF00155">
    <property type="entry name" value="Aminotran_1_2"/>
    <property type="match status" value="1"/>
</dbReference>
<dbReference type="InterPro" id="IPR015422">
    <property type="entry name" value="PyrdxlP-dep_Trfase_small"/>
</dbReference>
<evidence type="ECO:0000256" key="4">
    <source>
        <dbReference type="ARBA" id="ARBA00011738"/>
    </source>
</evidence>
<dbReference type="HAMAP" id="MF_01023">
    <property type="entry name" value="HisC_aminotrans_2"/>
    <property type="match status" value="1"/>
</dbReference>
<reference evidence="13 14" key="1">
    <citation type="submission" date="2018-01" db="EMBL/GenBank/DDBJ databases">
        <title>G. obscuriglobus.</title>
        <authorList>
            <person name="Franke J."/>
            <person name="Blomberg W."/>
            <person name="Selmecki A."/>
        </authorList>
    </citation>
    <scope>NUCLEOTIDE SEQUENCE [LARGE SCALE GENOMIC DNA]</scope>
    <source>
        <strain evidence="13 14">DSM 5831</strain>
    </source>
</reference>
<keyword evidence="14" id="KW-1185">Reference proteome</keyword>
<protein>
    <recommendedName>
        <fullName evidence="11">Histidinol-phosphate aminotransferase</fullName>
        <ecNumber evidence="11">2.6.1.9</ecNumber>
    </recommendedName>
    <alternativeName>
        <fullName evidence="11">Imidazole acetol-phosphate transaminase</fullName>
    </alternativeName>
</protein>
<dbReference type="InterPro" id="IPR015424">
    <property type="entry name" value="PyrdxlP-dep_Trfase"/>
</dbReference>
<evidence type="ECO:0000256" key="9">
    <source>
        <dbReference type="ARBA" id="ARBA00023102"/>
    </source>
</evidence>
<evidence type="ECO:0000256" key="2">
    <source>
        <dbReference type="ARBA" id="ARBA00005011"/>
    </source>
</evidence>
<keyword evidence="5 11" id="KW-0032">Aminotransferase</keyword>
<keyword evidence="6 11" id="KW-0028">Amino-acid biosynthesis</keyword>
<dbReference type="KEGG" id="gog:C1280_19215"/>
<evidence type="ECO:0000313" key="13">
    <source>
        <dbReference type="EMBL" id="AWM38905.1"/>
    </source>
</evidence>
<name>A0A2Z3H7F3_9BACT</name>
<comment type="cofactor">
    <cofactor evidence="1 11">
        <name>pyridoxal 5'-phosphate</name>
        <dbReference type="ChEBI" id="CHEBI:597326"/>
    </cofactor>
</comment>
<proteinExistence type="inferred from homology"/>
<accession>A0A2Z3H7F3</accession>
<dbReference type="InterPro" id="IPR004839">
    <property type="entry name" value="Aminotransferase_I/II_large"/>
</dbReference>
<dbReference type="OrthoDB" id="9813612at2"/>
<evidence type="ECO:0000256" key="10">
    <source>
        <dbReference type="ARBA" id="ARBA00047481"/>
    </source>
</evidence>
<dbReference type="Proteomes" id="UP000245802">
    <property type="component" value="Chromosome"/>
</dbReference>
<dbReference type="InterPro" id="IPR015421">
    <property type="entry name" value="PyrdxlP-dep_Trfase_major"/>
</dbReference>
<keyword evidence="8 11" id="KW-0663">Pyridoxal phosphate</keyword>
<dbReference type="PANTHER" id="PTHR42885">
    <property type="entry name" value="HISTIDINOL-PHOSPHATE AMINOTRANSFERASE-RELATED"/>
    <property type="match status" value="1"/>
</dbReference>
<evidence type="ECO:0000313" key="14">
    <source>
        <dbReference type="Proteomes" id="UP000245802"/>
    </source>
</evidence>
<feature type="domain" description="Aminotransferase class I/classII large" evidence="12">
    <location>
        <begin position="23"/>
        <end position="352"/>
    </location>
</feature>
<sequence>MTVRPNVRAMSGYVPGEQLNDPEIVKLNTNENPYPPSPRVFEAVRAALTPNSLRKYPQPLGDTFRKAAGRVLNVDPDAILIGNGSDDILTILTRAFVPEGGLIASPTPSYILYKSLAEIQGARFAAVPLTADWQPDADRWPRDAHLSFVPNPNSPSGTVIAPAQLAALAGLVSPAPFVCDEAYADFADGNSLALLPSVPNLIVTRTMSKSYALAGIRFGFAVARPELVRELVKVKDSYNCDVLSLAAATAAIEDQDYFRDIRAKIRATRDRMTTDLTALGFEVTPSHANFVWCRRADRALKPIYEALKARKILVRYMSYAAGPVGHPEGSAYDGLRISVGTDTEIDQLCAALRTFL</sequence>
<comment type="pathway">
    <text evidence="2 11">Amino-acid biosynthesis; L-histidine biosynthesis; L-histidine from 5-phospho-alpha-D-ribose 1-diphosphate: step 7/9.</text>
</comment>
<keyword evidence="9 11" id="KW-0368">Histidine biosynthesis</keyword>
<dbReference type="InterPro" id="IPR005861">
    <property type="entry name" value="HisP_aminotrans"/>
</dbReference>
<dbReference type="UniPathway" id="UPA00031">
    <property type="reaction ID" value="UER00012"/>
</dbReference>
<evidence type="ECO:0000256" key="8">
    <source>
        <dbReference type="ARBA" id="ARBA00022898"/>
    </source>
</evidence>
<dbReference type="RefSeq" id="WP_010048756.1">
    <property type="nucleotide sequence ID" value="NZ_CP025958.1"/>
</dbReference>
<evidence type="ECO:0000256" key="6">
    <source>
        <dbReference type="ARBA" id="ARBA00022605"/>
    </source>
</evidence>
<evidence type="ECO:0000256" key="3">
    <source>
        <dbReference type="ARBA" id="ARBA00007970"/>
    </source>
</evidence>
<dbReference type="CDD" id="cd00609">
    <property type="entry name" value="AAT_like"/>
    <property type="match status" value="1"/>
</dbReference>
<evidence type="ECO:0000256" key="11">
    <source>
        <dbReference type="HAMAP-Rule" id="MF_01023"/>
    </source>
</evidence>
<dbReference type="GO" id="GO:0004400">
    <property type="term" value="F:histidinol-phosphate transaminase activity"/>
    <property type="evidence" value="ECO:0007669"/>
    <property type="project" value="UniProtKB-UniRule"/>
</dbReference>
<evidence type="ECO:0000256" key="7">
    <source>
        <dbReference type="ARBA" id="ARBA00022679"/>
    </source>
</evidence>
<keyword evidence="7 11" id="KW-0808">Transferase</keyword>
<feature type="modified residue" description="N6-(pyridoxal phosphate)lysine" evidence="11">
    <location>
        <position position="209"/>
    </location>
</feature>
<dbReference type="PROSITE" id="PS00599">
    <property type="entry name" value="AA_TRANSFER_CLASS_2"/>
    <property type="match status" value="1"/>
</dbReference>
<dbReference type="GO" id="GO:0000105">
    <property type="term" value="P:L-histidine biosynthetic process"/>
    <property type="evidence" value="ECO:0007669"/>
    <property type="project" value="UniProtKB-UniRule"/>
</dbReference>
<gene>
    <name evidence="11 13" type="primary">hisC</name>
    <name evidence="13" type="ORF">C1280_19215</name>
</gene>
<dbReference type="EMBL" id="CP025958">
    <property type="protein sequence ID" value="AWM38905.1"/>
    <property type="molecule type" value="Genomic_DNA"/>
</dbReference>